<keyword evidence="4 6" id="KW-0472">Membrane</keyword>
<keyword evidence="2 6" id="KW-0812">Transmembrane</keyword>
<evidence type="ECO:0000313" key="9">
    <source>
        <dbReference type="Proteomes" id="UP001396898"/>
    </source>
</evidence>
<evidence type="ECO:0008006" key="10">
    <source>
        <dbReference type="Google" id="ProtNLM"/>
    </source>
</evidence>
<organism evidence="8 9">
    <name type="scientific">Apiospora marii</name>
    <dbReference type="NCBI Taxonomy" id="335849"/>
    <lineage>
        <taxon>Eukaryota</taxon>
        <taxon>Fungi</taxon>
        <taxon>Dikarya</taxon>
        <taxon>Ascomycota</taxon>
        <taxon>Pezizomycotina</taxon>
        <taxon>Sordariomycetes</taxon>
        <taxon>Xylariomycetidae</taxon>
        <taxon>Amphisphaeriales</taxon>
        <taxon>Apiosporaceae</taxon>
        <taxon>Apiospora</taxon>
    </lineage>
</organism>
<feature type="chain" id="PRO_5045476902" description="Mid2 domain-containing protein" evidence="7">
    <location>
        <begin position="21"/>
        <end position="265"/>
    </location>
</feature>
<dbReference type="EMBL" id="JAQQWI010000015">
    <property type="protein sequence ID" value="KAK8012398.1"/>
    <property type="molecule type" value="Genomic_DNA"/>
</dbReference>
<feature type="signal peptide" evidence="7">
    <location>
        <begin position="1"/>
        <end position="20"/>
    </location>
</feature>
<evidence type="ECO:0000256" key="5">
    <source>
        <dbReference type="SAM" id="MobiDB-lite"/>
    </source>
</evidence>
<evidence type="ECO:0000256" key="6">
    <source>
        <dbReference type="SAM" id="Phobius"/>
    </source>
</evidence>
<dbReference type="PANTHER" id="PTHR15549">
    <property type="entry name" value="PAIRED IMMUNOGLOBULIN-LIKE TYPE 2 RECEPTOR"/>
    <property type="match status" value="1"/>
</dbReference>
<reference evidence="8 9" key="1">
    <citation type="submission" date="2023-01" db="EMBL/GenBank/DDBJ databases">
        <title>Analysis of 21 Apiospora genomes using comparative genomics revels a genus with tremendous synthesis potential of carbohydrate active enzymes and secondary metabolites.</title>
        <authorList>
            <person name="Sorensen T."/>
        </authorList>
    </citation>
    <scope>NUCLEOTIDE SEQUENCE [LARGE SCALE GENOMIC DNA]</scope>
    <source>
        <strain evidence="8 9">CBS 20057</strain>
    </source>
</reference>
<comment type="subcellular location">
    <subcellularLocation>
        <location evidence="1">Membrane</location>
        <topology evidence="1">Single-pass membrane protein</topology>
    </subcellularLocation>
</comment>
<evidence type="ECO:0000256" key="4">
    <source>
        <dbReference type="ARBA" id="ARBA00023136"/>
    </source>
</evidence>
<feature type="region of interest" description="Disordered" evidence="5">
    <location>
        <begin position="132"/>
        <end position="164"/>
    </location>
</feature>
<keyword evidence="7" id="KW-0732">Signal</keyword>
<accession>A0ABR1RGX8</accession>
<keyword evidence="3 6" id="KW-1133">Transmembrane helix</keyword>
<feature type="compositionally biased region" description="Low complexity" evidence="5">
    <location>
        <begin position="132"/>
        <end position="159"/>
    </location>
</feature>
<evidence type="ECO:0000313" key="8">
    <source>
        <dbReference type="EMBL" id="KAK8012398.1"/>
    </source>
</evidence>
<dbReference type="Proteomes" id="UP001396898">
    <property type="component" value="Unassembled WGS sequence"/>
</dbReference>
<dbReference type="InterPro" id="IPR051694">
    <property type="entry name" value="Immunoregulatory_rcpt-like"/>
</dbReference>
<evidence type="ECO:0000256" key="7">
    <source>
        <dbReference type="SAM" id="SignalP"/>
    </source>
</evidence>
<comment type="caution">
    <text evidence="8">The sequence shown here is derived from an EMBL/GenBank/DDBJ whole genome shotgun (WGS) entry which is preliminary data.</text>
</comment>
<evidence type="ECO:0000256" key="1">
    <source>
        <dbReference type="ARBA" id="ARBA00004167"/>
    </source>
</evidence>
<feature type="transmembrane region" description="Helical" evidence="6">
    <location>
        <begin position="174"/>
        <end position="194"/>
    </location>
</feature>
<evidence type="ECO:0000256" key="2">
    <source>
        <dbReference type="ARBA" id="ARBA00022692"/>
    </source>
</evidence>
<feature type="region of interest" description="Disordered" evidence="5">
    <location>
        <begin position="222"/>
        <end position="265"/>
    </location>
</feature>
<name>A0ABR1RGX8_9PEZI</name>
<sequence length="265" mass="27983">MQLPSLLVSLALSILPLARAEGAFINPSGQDGKTTTTYRTGEKVDVEWSGTADYSLLSLGYYSSSNVTVKWLISNSPNYPTSYTWTPRPAMDGFSSWEQDQFYLYIVNGTNFGAPFQSPSFYIRKQATTASASTTASPTVSQTRAPTPSTTAPATSDPANSDAEGLSTGAKAGIGAGVGGGALLIIALLAFYFLRRRRSSPPAGVYEKPAYQETGDAAQLAHQRGHGKVQVEPTATPVEAPSTTQDGGKPTAELGTQPGERFELA</sequence>
<protein>
    <recommendedName>
        <fullName evidence="10">Mid2 domain-containing protein</fullName>
    </recommendedName>
</protein>
<proteinExistence type="predicted"/>
<keyword evidence="9" id="KW-1185">Reference proteome</keyword>
<evidence type="ECO:0000256" key="3">
    <source>
        <dbReference type="ARBA" id="ARBA00022989"/>
    </source>
</evidence>
<gene>
    <name evidence="8" type="ORF">PG991_009773</name>
</gene>